<reference evidence="1" key="1">
    <citation type="submission" date="2014-09" db="EMBL/GenBank/DDBJ databases">
        <authorList>
            <person name="Magalhaes I.L.F."/>
            <person name="Oliveira U."/>
            <person name="Santos F.R."/>
            <person name="Vidigal T.H.D.A."/>
            <person name="Brescovit A.D."/>
            <person name="Santos A.J."/>
        </authorList>
    </citation>
    <scope>NUCLEOTIDE SEQUENCE</scope>
    <source>
        <tissue evidence="1">Shoot tissue taken approximately 20 cm above the soil surface</tissue>
    </source>
</reference>
<dbReference type="AlphaFoldDB" id="A0A0A8ZIN8"/>
<evidence type="ECO:0000313" key="1">
    <source>
        <dbReference type="EMBL" id="JAD38651.1"/>
    </source>
</evidence>
<sequence length="28" mass="3511">MYFFHCLLTNTELCMHLLMCKYFRIKNP</sequence>
<protein>
    <submittedName>
        <fullName evidence="1">Uncharacterized protein</fullName>
    </submittedName>
</protein>
<reference evidence="1" key="2">
    <citation type="journal article" date="2015" name="Data Brief">
        <title>Shoot transcriptome of the giant reed, Arundo donax.</title>
        <authorList>
            <person name="Barrero R.A."/>
            <person name="Guerrero F.D."/>
            <person name="Moolhuijzen P."/>
            <person name="Goolsby J.A."/>
            <person name="Tidwell J."/>
            <person name="Bellgard S.E."/>
            <person name="Bellgard M.I."/>
        </authorList>
    </citation>
    <scope>NUCLEOTIDE SEQUENCE</scope>
    <source>
        <tissue evidence="1">Shoot tissue taken approximately 20 cm above the soil surface</tissue>
    </source>
</reference>
<name>A0A0A8ZIN8_ARUDO</name>
<proteinExistence type="predicted"/>
<dbReference type="EMBL" id="GBRH01259244">
    <property type="protein sequence ID" value="JAD38651.1"/>
    <property type="molecule type" value="Transcribed_RNA"/>
</dbReference>
<accession>A0A0A8ZIN8</accession>
<organism evidence="1">
    <name type="scientific">Arundo donax</name>
    <name type="common">Giant reed</name>
    <name type="synonym">Donax arundinaceus</name>
    <dbReference type="NCBI Taxonomy" id="35708"/>
    <lineage>
        <taxon>Eukaryota</taxon>
        <taxon>Viridiplantae</taxon>
        <taxon>Streptophyta</taxon>
        <taxon>Embryophyta</taxon>
        <taxon>Tracheophyta</taxon>
        <taxon>Spermatophyta</taxon>
        <taxon>Magnoliopsida</taxon>
        <taxon>Liliopsida</taxon>
        <taxon>Poales</taxon>
        <taxon>Poaceae</taxon>
        <taxon>PACMAD clade</taxon>
        <taxon>Arundinoideae</taxon>
        <taxon>Arundineae</taxon>
        <taxon>Arundo</taxon>
    </lineage>
</organism>